<dbReference type="GO" id="GO:0030246">
    <property type="term" value="F:carbohydrate binding"/>
    <property type="evidence" value="ECO:0007669"/>
    <property type="project" value="InterPro"/>
</dbReference>
<evidence type="ECO:0000259" key="4">
    <source>
        <dbReference type="Pfam" id="PF13802"/>
    </source>
</evidence>
<feature type="domain" description="Glycoside hydrolase family 31 TIM barrel" evidence="3">
    <location>
        <begin position="304"/>
        <end position="618"/>
    </location>
</feature>
<dbReference type="InterPro" id="IPR017853">
    <property type="entry name" value="GH"/>
</dbReference>
<name>A0A1Y4UZ08_9BACE</name>
<dbReference type="Proteomes" id="UP000196036">
    <property type="component" value="Unassembled WGS sequence"/>
</dbReference>
<evidence type="ECO:0000259" key="3">
    <source>
        <dbReference type="Pfam" id="PF01055"/>
    </source>
</evidence>
<dbReference type="Pfam" id="PF01055">
    <property type="entry name" value="Glyco_hydro_31_2nd"/>
    <property type="match status" value="1"/>
</dbReference>
<dbReference type="Gene3D" id="3.20.20.80">
    <property type="entry name" value="Glycosidases"/>
    <property type="match status" value="1"/>
</dbReference>
<evidence type="ECO:0000313" key="6">
    <source>
        <dbReference type="EMBL" id="OUQ62135.1"/>
    </source>
</evidence>
<evidence type="ECO:0000256" key="2">
    <source>
        <dbReference type="RuleBase" id="RU361185"/>
    </source>
</evidence>
<dbReference type="AlphaFoldDB" id="A0A1Y4UZ08"/>
<keyword evidence="2" id="KW-0326">Glycosidase</keyword>
<dbReference type="SUPFAM" id="SSF51011">
    <property type="entry name" value="Glycosyl hydrolase domain"/>
    <property type="match status" value="1"/>
</dbReference>
<comment type="similarity">
    <text evidence="1 2">Belongs to the glycosyl hydrolase 31 family.</text>
</comment>
<dbReference type="SUPFAM" id="SSF74650">
    <property type="entry name" value="Galactose mutarotase-like"/>
    <property type="match status" value="1"/>
</dbReference>
<dbReference type="PANTHER" id="PTHR43863:SF2">
    <property type="entry name" value="MALTASE-GLUCOAMYLASE"/>
    <property type="match status" value="1"/>
</dbReference>
<dbReference type="InterPro" id="IPR011013">
    <property type="entry name" value="Gal_mutarotase_sf_dom"/>
</dbReference>
<dbReference type="PANTHER" id="PTHR43863">
    <property type="entry name" value="HYDROLASE, PUTATIVE (AFU_ORTHOLOGUE AFUA_1G03140)-RELATED"/>
    <property type="match status" value="1"/>
</dbReference>
<dbReference type="RefSeq" id="WP_087319063.1">
    <property type="nucleotide sequence ID" value="NZ_JADYTM010000018.1"/>
</dbReference>
<dbReference type="Pfam" id="PF13802">
    <property type="entry name" value="Gal_mutarotas_2"/>
    <property type="match status" value="1"/>
</dbReference>
<sequence length="764" mass="88634">MKPTNYHLFDFLDFDTELSRNESLWKAYKPTAVYEKEGDIYVTVPFQKQKLANDMMADTDVPQEEYTLIIRQYNIGITRLFLGFGDYVLTDESEMLQFSDRIQKVPLFIKEQKGKWILSTEDGTKRAVINVEEPLLDRWSELLPDPQETLDITLYPDGKREIRLSAYDHFSPPRYDALPVAFCKRDGRKERATLSFECKPDECFAGTGERFFKMDLSGQTFFLKNQDGQGVNNRRTYKNIPFYLSSRMYGTFYHTCAHSKLSLAGHSTRSVQFLSDQALLDVFVIGGDTMEDILRGYRDLTGYPSMPPLWSFGVWMSRMTYFSADEVDEICDRMRAEHYPCDVIHLDTGWFRTDWLCEWKFNEERFPDPKGFIGRLKKNGYRVSLWQLPYVAENAEQIDEARANDYIAPLTKQQATDGSNFSALDYAGTIDFTYPKATEWYEGLLKQLLDMGITCIKTDFGENIHMDALYKGMKPELLNNLYALLYQKAAYEITKEVTGDGIVWARSAWAGCQRYPLHWGGDSCSSWDGMAGSLKGGLHFGLSGFAFWSHDVPGFHTLPNFMNSVVADDVYMRWTQFGVFTSHIRYHGTNKREPWHYPVIAPLVKKWWKLRYSLIPYIVVQSKLAIESGYPLLQALILHHPEDKLCWHIDDEYYFGNDFLVAPVMNSENRRDIYLPEGKWVNFFTGERLEGACWLKDVYVPLEEMPVYVRENAVIPIYPEDVDCTDEMDLSKSIALRIDNDYKGFWNSSPQITQMIRGDKSYLC</sequence>
<keyword evidence="2" id="KW-0378">Hydrolase</keyword>
<evidence type="ECO:0000313" key="7">
    <source>
        <dbReference type="Proteomes" id="UP000196036"/>
    </source>
</evidence>
<dbReference type="InterPro" id="IPR013780">
    <property type="entry name" value="Glyco_hydro_b"/>
</dbReference>
<organism evidence="6 7">
    <name type="scientific">Bacteroides xylanisolvens</name>
    <dbReference type="NCBI Taxonomy" id="371601"/>
    <lineage>
        <taxon>Bacteria</taxon>
        <taxon>Pseudomonadati</taxon>
        <taxon>Bacteroidota</taxon>
        <taxon>Bacteroidia</taxon>
        <taxon>Bacteroidales</taxon>
        <taxon>Bacteroidaceae</taxon>
        <taxon>Bacteroides</taxon>
    </lineage>
</organism>
<gene>
    <name evidence="6" type="ORF">B5E52_21850</name>
</gene>
<dbReference type="InterPro" id="IPR051816">
    <property type="entry name" value="Glycosyl_Hydrolase_31"/>
</dbReference>
<dbReference type="InterPro" id="IPR025887">
    <property type="entry name" value="Glyco_hydro_31_N_dom"/>
</dbReference>
<dbReference type="GO" id="GO:0005975">
    <property type="term" value="P:carbohydrate metabolic process"/>
    <property type="evidence" value="ECO:0007669"/>
    <property type="project" value="InterPro"/>
</dbReference>
<comment type="caution">
    <text evidence="6">The sequence shown here is derived from an EMBL/GenBank/DDBJ whole genome shotgun (WGS) entry which is preliminary data.</text>
</comment>
<feature type="domain" description="Glycosyl hydrolase family 31 C-terminal" evidence="5">
    <location>
        <begin position="629"/>
        <end position="715"/>
    </location>
</feature>
<dbReference type="InterPro" id="IPR000322">
    <property type="entry name" value="Glyco_hydro_31_TIM"/>
</dbReference>
<dbReference type="Gene3D" id="2.60.40.1760">
    <property type="entry name" value="glycosyl hydrolase (family 31)"/>
    <property type="match status" value="1"/>
</dbReference>
<dbReference type="Pfam" id="PF21365">
    <property type="entry name" value="Glyco_hydro_31_3rd"/>
    <property type="match status" value="1"/>
</dbReference>
<dbReference type="GO" id="GO:0004553">
    <property type="term" value="F:hydrolase activity, hydrolyzing O-glycosyl compounds"/>
    <property type="evidence" value="ECO:0007669"/>
    <property type="project" value="InterPro"/>
</dbReference>
<dbReference type="CDD" id="cd06593">
    <property type="entry name" value="GH31_xylosidase_YicI"/>
    <property type="match status" value="1"/>
</dbReference>
<evidence type="ECO:0000256" key="1">
    <source>
        <dbReference type="ARBA" id="ARBA00007806"/>
    </source>
</evidence>
<accession>A0A1Y4UZ08</accession>
<dbReference type="EMBL" id="NFLW01000070">
    <property type="protein sequence ID" value="OUQ62135.1"/>
    <property type="molecule type" value="Genomic_DNA"/>
</dbReference>
<reference evidence="7" key="1">
    <citation type="submission" date="2017-04" db="EMBL/GenBank/DDBJ databases">
        <title>Function of individual gut microbiota members based on whole genome sequencing of pure cultures obtained from chicken caecum.</title>
        <authorList>
            <person name="Medvecky M."/>
            <person name="Cejkova D."/>
            <person name="Polansky O."/>
            <person name="Karasova D."/>
            <person name="Kubasova T."/>
            <person name="Cizek A."/>
            <person name="Rychlik I."/>
        </authorList>
    </citation>
    <scope>NUCLEOTIDE SEQUENCE [LARGE SCALE GENOMIC DNA]</scope>
    <source>
        <strain evidence="7">An109</strain>
    </source>
</reference>
<protein>
    <submittedName>
        <fullName evidence="6">Alpha-xylosidase</fullName>
    </submittedName>
</protein>
<feature type="domain" description="Glycoside hydrolase family 31 N-terminal" evidence="4">
    <location>
        <begin position="102"/>
        <end position="259"/>
    </location>
</feature>
<evidence type="ECO:0000259" key="5">
    <source>
        <dbReference type="Pfam" id="PF21365"/>
    </source>
</evidence>
<dbReference type="CDD" id="cd14752">
    <property type="entry name" value="GH31_N"/>
    <property type="match status" value="1"/>
</dbReference>
<dbReference type="SUPFAM" id="SSF51445">
    <property type="entry name" value="(Trans)glycosidases"/>
    <property type="match status" value="1"/>
</dbReference>
<dbReference type="InterPro" id="IPR048395">
    <property type="entry name" value="Glyco_hydro_31_C"/>
</dbReference>
<dbReference type="Gene3D" id="2.60.40.1180">
    <property type="entry name" value="Golgi alpha-mannosidase II"/>
    <property type="match status" value="1"/>
</dbReference>
<proteinExistence type="inferred from homology"/>